<accession>A0ACC0WE84</accession>
<evidence type="ECO:0000313" key="1">
    <source>
        <dbReference type="EMBL" id="KAI9916892.1"/>
    </source>
</evidence>
<reference evidence="1 2" key="1">
    <citation type="journal article" date="2022" name="bioRxiv">
        <title>The genome of the oomycete Peronosclerospora sorghi, a cosmopolitan pathogen of maize and sorghum, is inflated with dispersed pseudogenes.</title>
        <authorList>
            <person name="Fletcher K."/>
            <person name="Martin F."/>
            <person name="Isakeit T."/>
            <person name="Cavanaugh K."/>
            <person name="Magill C."/>
            <person name="Michelmore R."/>
        </authorList>
    </citation>
    <scope>NUCLEOTIDE SEQUENCE [LARGE SCALE GENOMIC DNA]</scope>
    <source>
        <strain evidence="1">P6</strain>
    </source>
</reference>
<keyword evidence="2" id="KW-1185">Reference proteome</keyword>
<proteinExistence type="predicted"/>
<dbReference type="EMBL" id="CM047581">
    <property type="protein sequence ID" value="KAI9916892.1"/>
    <property type="molecule type" value="Genomic_DNA"/>
</dbReference>
<name>A0ACC0WE84_9STRA</name>
<gene>
    <name evidence="1" type="ORF">PsorP6_017806</name>
</gene>
<sequence length="392" mass="45422">MEEAPMASTKLYVGNLFYELTQRDVEDEFGKFGPIEQCAVKKGYAFVHYEQLEDAEMAVQEMNDKELGGRRLRVAFAVSHGTQRRYDGPPPPRHGTPPGRPSSIKQQRQPPALLHNPKFHGNASPNLFVANIPPHIKMSELDDAFAQFGEVKNVKVLPQARPDAPMSAFVDFTHVASAQKAHSATIFVAGQQLRTDYNFRKSKSDGLKRLNHRSFDGGNGSYDGEDRGDERPRFDSFDLLSGRKSKYAEDFHDSGHRRHHHHHNSSRHNMSRHAREEHEERRRSGSPPSRYHRHVSSSSSMRRGDETSTRRERTRDYSSYGHSDEDHHPSEQRLQHLDYSERRPRREERMPREYSGRGLDRSSQHEYRRHSRQEMSSTHHGSRRSLRSDRSW</sequence>
<comment type="caution">
    <text evidence="1">The sequence shown here is derived from an EMBL/GenBank/DDBJ whole genome shotgun (WGS) entry which is preliminary data.</text>
</comment>
<organism evidence="1 2">
    <name type="scientific">Peronosclerospora sorghi</name>
    <dbReference type="NCBI Taxonomy" id="230839"/>
    <lineage>
        <taxon>Eukaryota</taxon>
        <taxon>Sar</taxon>
        <taxon>Stramenopiles</taxon>
        <taxon>Oomycota</taxon>
        <taxon>Peronosporomycetes</taxon>
        <taxon>Peronosporales</taxon>
        <taxon>Peronosporaceae</taxon>
        <taxon>Peronosclerospora</taxon>
    </lineage>
</organism>
<evidence type="ECO:0000313" key="2">
    <source>
        <dbReference type="Proteomes" id="UP001163321"/>
    </source>
</evidence>
<protein>
    <submittedName>
        <fullName evidence="1">Uncharacterized protein</fullName>
    </submittedName>
</protein>
<dbReference type="Proteomes" id="UP001163321">
    <property type="component" value="Chromosome 2"/>
</dbReference>